<sequence length="211" mass="24070">MAKILLLEDDEILSQTIITILHSEGYEVSKATNGREAYDLTFAYPFDLYLFDVNVPESNGFEVLRELRKSGDETVAFFITALSDIQSVSQGFESGANDYIKKPFDLDEFLIRIRAVLKRKNQSVVYGDIVFEPLSRAVYKNGVECDLSPVERMVFALLIQSVDRTVSKESFYEIMEKPSDAALRVHITHLKHKLNMRVSNIRSVGYRLEST</sequence>
<proteinExistence type="predicted"/>
<dbReference type="InterPro" id="IPR039420">
    <property type="entry name" value="WalR-like"/>
</dbReference>
<keyword evidence="8" id="KW-0418">Kinase</keyword>
<keyword evidence="4" id="KW-0238">DNA-binding</keyword>
<dbReference type="SUPFAM" id="SSF46894">
    <property type="entry name" value="C-terminal effector domain of the bipartite response regulators"/>
    <property type="match status" value="1"/>
</dbReference>
<dbReference type="Pfam" id="PF00072">
    <property type="entry name" value="Response_reg"/>
    <property type="match status" value="1"/>
</dbReference>
<dbReference type="EMBL" id="DLUI01000021">
    <property type="protein sequence ID" value="DAB39324.1"/>
    <property type="molecule type" value="Genomic_DNA"/>
</dbReference>
<feature type="domain" description="Response regulatory" evidence="7">
    <location>
        <begin position="3"/>
        <end position="117"/>
    </location>
</feature>
<protein>
    <submittedName>
        <fullName evidence="8">Histidine kinase</fullName>
    </submittedName>
</protein>
<evidence type="ECO:0000313" key="8">
    <source>
        <dbReference type="EMBL" id="DAB39324.1"/>
    </source>
</evidence>
<dbReference type="Gene3D" id="1.10.10.10">
    <property type="entry name" value="Winged helix-like DNA-binding domain superfamily/Winged helix DNA-binding domain"/>
    <property type="match status" value="1"/>
</dbReference>
<evidence type="ECO:0000256" key="4">
    <source>
        <dbReference type="ARBA" id="ARBA00023125"/>
    </source>
</evidence>
<dbReference type="PANTHER" id="PTHR48111:SF1">
    <property type="entry name" value="TWO-COMPONENT RESPONSE REGULATOR ORR33"/>
    <property type="match status" value="1"/>
</dbReference>
<dbReference type="Proteomes" id="UP000228859">
    <property type="component" value="Unassembled WGS sequence"/>
</dbReference>
<evidence type="ECO:0000256" key="3">
    <source>
        <dbReference type="ARBA" id="ARBA00023015"/>
    </source>
</evidence>
<keyword evidence="3" id="KW-0805">Transcription regulation</keyword>
<reference evidence="8 9" key="1">
    <citation type="journal article" date="2017" name="Front. Microbiol.">
        <title>Comparative Genomic Analysis of the Class Epsilonproteobacteria and Proposed Reclassification to Epsilonbacteraeota (phyl. nov.).</title>
        <authorList>
            <person name="Waite D.W."/>
            <person name="Vanwonterghem I."/>
            <person name="Rinke C."/>
            <person name="Parks D.H."/>
            <person name="Zhang Y."/>
            <person name="Takai K."/>
            <person name="Sievert S.M."/>
            <person name="Simon J."/>
            <person name="Campbell B.J."/>
            <person name="Hanson T.E."/>
            <person name="Woyke T."/>
            <person name="Klotz M.G."/>
            <person name="Hugenholtz P."/>
        </authorList>
    </citation>
    <scope>NUCLEOTIDE SEQUENCE [LARGE SCALE GENOMIC DNA]</scope>
    <source>
        <strain evidence="8">UBA12443</strain>
    </source>
</reference>
<evidence type="ECO:0000313" key="9">
    <source>
        <dbReference type="Proteomes" id="UP000228859"/>
    </source>
</evidence>
<dbReference type="GO" id="GO:0006355">
    <property type="term" value="P:regulation of DNA-templated transcription"/>
    <property type="evidence" value="ECO:0007669"/>
    <property type="project" value="InterPro"/>
</dbReference>
<keyword evidence="1 6" id="KW-0597">Phosphoprotein</keyword>
<dbReference type="Gene3D" id="3.40.50.2300">
    <property type="match status" value="1"/>
</dbReference>
<dbReference type="GO" id="GO:0032993">
    <property type="term" value="C:protein-DNA complex"/>
    <property type="evidence" value="ECO:0007669"/>
    <property type="project" value="TreeGrafter"/>
</dbReference>
<comment type="caution">
    <text evidence="8">The sequence shown here is derived from an EMBL/GenBank/DDBJ whole genome shotgun (WGS) entry which is preliminary data.</text>
</comment>
<evidence type="ECO:0000256" key="1">
    <source>
        <dbReference type="ARBA" id="ARBA00022553"/>
    </source>
</evidence>
<evidence type="ECO:0000256" key="6">
    <source>
        <dbReference type="PROSITE-ProRule" id="PRU00169"/>
    </source>
</evidence>
<organism evidence="8 9">
    <name type="scientific">Sulfuricurvum kujiense</name>
    <dbReference type="NCBI Taxonomy" id="148813"/>
    <lineage>
        <taxon>Bacteria</taxon>
        <taxon>Pseudomonadati</taxon>
        <taxon>Campylobacterota</taxon>
        <taxon>Epsilonproteobacteria</taxon>
        <taxon>Campylobacterales</taxon>
        <taxon>Sulfurimonadaceae</taxon>
        <taxon>Sulfuricurvum</taxon>
    </lineage>
</organism>
<dbReference type="GO" id="GO:0000156">
    <property type="term" value="F:phosphorelay response regulator activity"/>
    <property type="evidence" value="ECO:0007669"/>
    <property type="project" value="TreeGrafter"/>
</dbReference>
<dbReference type="PANTHER" id="PTHR48111">
    <property type="entry name" value="REGULATOR OF RPOS"/>
    <property type="match status" value="1"/>
</dbReference>
<dbReference type="InterPro" id="IPR001867">
    <property type="entry name" value="OmpR/PhoB-type_DNA-bd"/>
</dbReference>
<dbReference type="Pfam" id="PF00486">
    <property type="entry name" value="Trans_reg_C"/>
    <property type="match status" value="1"/>
</dbReference>
<dbReference type="AlphaFoldDB" id="A0A2D3WNJ1"/>
<keyword evidence="5" id="KW-0804">Transcription</keyword>
<dbReference type="GO" id="GO:0016301">
    <property type="term" value="F:kinase activity"/>
    <property type="evidence" value="ECO:0007669"/>
    <property type="project" value="UniProtKB-KW"/>
</dbReference>
<name>A0A2D3WNJ1_9BACT</name>
<dbReference type="SMART" id="SM00862">
    <property type="entry name" value="Trans_reg_C"/>
    <property type="match status" value="1"/>
</dbReference>
<evidence type="ECO:0000256" key="2">
    <source>
        <dbReference type="ARBA" id="ARBA00023012"/>
    </source>
</evidence>
<dbReference type="CDD" id="cd00383">
    <property type="entry name" value="trans_reg_C"/>
    <property type="match status" value="1"/>
</dbReference>
<keyword evidence="8" id="KW-0808">Transferase</keyword>
<dbReference type="InterPro" id="IPR036388">
    <property type="entry name" value="WH-like_DNA-bd_sf"/>
</dbReference>
<dbReference type="GO" id="GO:0000976">
    <property type="term" value="F:transcription cis-regulatory region binding"/>
    <property type="evidence" value="ECO:0007669"/>
    <property type="project" value="TreeGrafter"/>
</dbReference>
<evidence type="ECO:0000259" key="7">
    <source>
        <dbReference type="PROSITE" id="PS50110"/>
    </source>
</evidence>
<gene>
    <name evidence="8" type="ORF">CFH83_01350</name>
</gene>
<evidence type="ECO:0000256" key="5">
    <source>
        <dbReference type="ARBA" id="ARBA00023163"/>
    </source>
</evidence>
<feature type="modified residue" description="4-aspartylphosphate" evidence="6">
    <location>
        <position position="52"/>
    </location>
</feature>
<dbReference type="RefSeq" id="WP_303662777.1">
    <property type="nucleotide sequence ID" value="NZ_DLUI01000021.1"/>
</dbReference>
<dbReference type="GO" id="GO:0005829">
    <property type="term" value="C:cytosol"/>
    <property type="evidence" value="ECO:0007669"/>
    <property type="project" value="TreeGrafter"/>
</dbReference>
<dbReference type="SUPFAM" id="SSF52172">
    <property type="entry name" value="CheY-like"/>
    <property type="match status" value="1"/>
</dbReference>
<dbReference type="InterPro" id="IPR016032">
    <property type="entry name" value="Sig_transdc_resp-reg_C-effctor"/>
</dbReference>
<accession>A0A2D3WNJ1</accession>
<dbReference type="PROSITE" id="PS50110">
    <property type="entry name" value="RESPONSE_REGULATORY"/>
    <property type="match status" value="1"/>
</dbReference>
<keyword evidence="2" id="KW-0902">Two-component regulatory system</keyword>
<dbReference type="InterPro" id="IPR011006">
    <property type="entry name" value="CheY-like_superfamily"/>
</dbReference>
<dbReference type="InterPro" id="IPR001789">
    <property type="entry name" value="Sig_transdc_resp-reg_receiver"/>
</dbReference>
<dbReference type="SMART" id="SM00448">
    <property type="entry name" value="REC"/>
    <property type="match status" value="1"/>
</dbReference>